<dbReference type="SUPFAM" id="SSF46689">
    <property type="entry name" value="Homeodomain-like"/>
    <property type="match status" value="1"/>
</dbReference>
<keyword evidence="2 4" id="KW-0238">DNA-binding</keyword>
<dbReference type="SUPFAM" id="SSF48498">
    <property type="entry name" value="Tetracyclin repressor-like, C-terminal domain"/>
    <property type="match status" value="1"/>
</dbReference>
<gene>
    <name evidence="6" type="ORF">OUY22_29325</name>
</gene>
<keyword evidence="1" id="KW-0805">Transcription regulation</keyword>
<evidence type="ECO:0000256" key="2">
    <source>
        <dbReference type="ARBA" id="ARBA00023125"/>
    </source>
</evidence>
<dbReference type="Proteomes" id="UP001144036">
    <property type="component" value="Unassembled WGS sequence"/>
</dbReference>
<dbReference type="InterPro" id="IPR009057">
    <property type="entry name" value="Homeodomain-like_sf"/>
</dbReference>
<dbReference type="PANTHER" id="PTHR30055:SF234">
    <property type="entry name" value="HTH-TYPE TRANSCRIPTIONAL REGULATOR BETI"/>
    <property type="match status" value="1"/>
</dbReference>
<evidence type="ECO:0000259" key="5">
    <source>
        <dbReference type="PROSITE" id="PS50977"/>
    </source>
</evidence>
<evidence type="ECO:0000256" key="3">
    <source>
        <dbReference type="ARBA" id="ARBA00023163"/>
    </source>
</evidence>
<dbReference type="RefSeq" id="WP_270158430.1">
    <property type="nucleotide sequence ID" value="NZ_JAPNNL010000162.1"/>
</dbReference>
<dbReference type="PANTHER" id="PTHR30055">
    <property type="entry name" value="HTH-TYPE TRANSCRIPTIONAL REGULATOR RUTR"/>
    <property type="match status" value="1"/>
</dbReference>
<dbReference type="PRINTS" id="PR00455">
    <property type="entry name" value="HTHTETR"/>
</dbReference>
<name>A0ABT4SJW6_9ACTN</name>
<feature type="DNA-binding region" description="H-T-H motif" evidence="4">
    <location>
        <begin position="43"/>
        <end position="62"/>
    </location>
</feature>
<reference evidence="6" key="1">
    <citation type="submission" date="2022-11" db="EMBL/GenBank/DDBJ databases">
        <title>Nonomuraea corallina sp. nov., a new species of the genus Nonomuraea isolated from sea side sediment in Thai sea.</title>
        <authorList>
            <person name="Ngamcharungchit C."/>
            <person name="Matsumoto A."/>
            <person name="Suriyachadkun C."/>
            <person name="Panbangred W."/>
            <person name="Inahashi Y."/>
            <person name="Intra B."/>
        </authorList>
    </citation>
    <scope>NUCLEOTIDE SEQUENCE</scope>
    <source>
        <strain evidence="6">MCN248</strain>
    </source>
</reference>
<comment type="caution">
    <text evidence="6">The sequence shown here is derived from an EMBL/GenBank/DDBJ whole genome shotgun (WGS) entry which is preliminary data.</text>
</comment>
<protein>
    <submittedName>
        <fullName evidence="6">TetR family transcriptional regulator</fullName>
    </submittedName>
</protein>
<evidence type="ECO:0000256" key="1">
    <source>
        <dbReference type="ARBA" id="ARBA00023015"/>
    </source>
</evidence>
<dbReference type="Gene3D" id="1.10.357.10">
    <property type="entry name" value="Tetracycline Repressor, domain 2"/>
    <property type="match status" value="1"/>
</dbReference>
<keyword evidence="7" id="KW-1185">Reference proteome</keyword>
<proteinExistence type="predicted"/>
<dbReference type="Pfam" id="PF00440">
    <property type="entry name" value="TetR_N"/>
    <property type="match status" value="1"/>
</dbReference>
<evidence type="ECO:0000256" key="4">
    <source>
        <dbReference type="PROSITE-ProRule" id="PRU00335"/>
    </source>
</evidence>
<dbReference type="EMBL" id="JAPNNL010000162">
    <property type="protein sequence ID" value="MDA0637527.1"/>
    <property type="molecule type" value="Genomic_DNA"/>
</dbReference>
<dbReference type="InterPro" id="IPR036271">
    <property type="entry name" value="Tet_transcr_reg_TetR-rel_C_sf"/>
</dbReference>
<feature type="domain" description="HTH tetR-type" evidence="5">
    <location>
        <begin position="20"/>
        <end position="80"/>
    </location>
</feature>
<dbReference type="InterPro" id="IPR050109">
    <property type="entry name" value="HTH-type_TetR-like_transc_reg"/>
</dbReference>
<evidence type="ECO:0000313" key="6">
    <source>
        <dbReference type="EMBL" id="MDA0637527.1"/>
    </source>
</evidence>
<dbReference type="PROSITE" id="PS50977">
    <property type="entry name" value="HTH_TETR_2"/>
    <property type="match status" value="1"/>
</dbReference>
<sequence length="199" mass="20912">MAARRTTPGAEDRPLSFIEQTRRTQLIEVTIRLVAEHGYAAASLARIAQAAGITKGAVLYHFASKDAVVAAAHARVLDALVADVGAAVEAAPADQAPAAYVRRMVGHLAERPDHARLIVEAMLHHGRPAPEARWKPLAALLQNAREARGLDPGPDPRTLALITGGAIDAIVGERLRDAAYDAGAAAESLIEMLEAAAFG</sequence>
<dbReference type="InterPro" id="IPR001647">
    <property type="entry name" value="HTH_TetR"/>
</dbReference>
<accession>A0ABT4SJW6</accession>
<organism evidence="6 7">
    <name type="scientific">Nonomuraea corallina</name>
    <dbReference type="NCBI Taxonomy" id="2989783"/>
    <lineage>
        <taxon>Bacteria</taxon>
        <taxon>Bacillati</taxon>
        <taxon>Actinomycetota</taxon>
        <taxon>Actinomycetes</taxon>
        <taxon>Streptosporangiales</taxon>
        <taxon>Streptosporangiaceae</taxon>
        <taxon>Nonomuraea</taxon>
    </lineage>
</organism>
<evidence type="ECO:0000313" key="7">
    <source>
        <dbReference type="Proteomes" id="UP001144036"/>
    </source>
</evidence>
<keyword evidence="3" id="KW-0804">Transcription</keyword>